<dbReference type="Proteomes" id="UP001165289">
    <property type="component" value="Unassembled WGS sequence"/>
</dbReference>
<evidence type="ECO:0000256" key="2">
    <source>
        <dbReference type="ARBA" id="ARBA00016007"/>
    </source>
</evidence>
<dbReference type="InterPro" id="IPR026757">
    <property type="entry name" value="ENTR1"/>
</dbReference>
<evidence type="ECO:0000313" key="5">
    <source>
        <dbReference type="EMBL" id="KAI6648761.1"/>
    </source>
</evidence>
<dbReference type="GO" id="GO:1903566">
    <property type="term" value="P:positive regulation of protein localization to cilium"/>
    <property type="evidence" value="ECO:0007669"/>
    <property type="project" value="TreeGrafter"/>
</dbReference>
<evidence type="ECO:0000313" key="6">
    <source>
        <dbReference type="Proteomes" id="UP001165289"/>
    </source>
</evidence>
<dbReference type="GO" id="GO:0036064">
    <property type="term" value="C:ciliary basal body"/>
    <property type="evidence" value="ECO:0007669"/>
    <property type="project" value="TreeGrafter"/>
</dbReference>
<dbReference type="EMBL" id="JAKMXF010000326">
    <property type="protein sequence ID" value="KAI6648761.1"/>
    <property type="molecule type" value="Genomic_DNA"/>
</dbReference>
<comment type="caution">
    <text evidence="5">The sequence shown here is derived from an EMBL/GenBank/DDBJ whole genome shotgun (WGS) entry which is preliminary data.</text>
</comment>
<dbReference type="PANTHER" id="PTHR31259:SF3">
    <property type="entry name" value="ENDOSOME-ASSOCIATED-TRAFFICKING REGULATOR 1"/>
    <property type="match status" value="1"/>
</dbReference>
<gene>
    <name evidence="5" type="ORF">LOD99_7148</name>
</gene>
<accession>A0AAV7JJX9</accession>
<name>A0AAV7JJX9_9METZ</name>
<reference evidence="5 6" key="1">
    <citation type="journal article" date="2023" name="BMC Biol.">
        <title>The compact genome of the sponge Oopsacas minuta (Hexactinellida) is lacking key metazoan core genes.</title>
        <authorList>
            <person name="Santini S."/>
            <person name="Schenkelaars Q."/>
            <person name="Jourda C."/>
            <person name="Duchesne M."/>
            <person name="Belahbib H."/>
            <person name="Rocher C."/>
            <person name="Selva M."/>
            <person name="Riesgo A."/>
            <person name="Vervoort M."/>
            <person name="Leys S.P."/>
            <person name="Kodjabachian L."/>
            <person name="Le Bivic A."/>
            <person name="Borchiellini C."/>
            <person name="Claverie J.M."/>
            <person name="Renard E."/>
        </authorList>
    </citation>
    <scope>NUCLEOTIDE SEQUENCE [LARGE SCALE GENOMIC DNA]</scope>
    <source>
        <strain evidence="5">SPO-2</strain>
    </source>
</reference>
<evidence type="ECO:0000256" key="1">
    <source>
        <dbReference type="ARBA" id="ARBA00007791"/>
    </source>
</evidence>
<organism evidence="5 6">
    <name type="scientific">Oopsacas minuta</name>
    <dbReference type="NCBI Taxonomy" id="111878"/>
    <lineage>
        <taxon>Eukaryota</taxon>
        <taxon>Metazoa</taxon>
        <taxon>Porifera</taxon>
        <taxon>Hexactinellida</taxon>
        <taxon>Hexasterophora</taxon>
        <taxon>Lyssacinosida</taxon>
        <taxon>Leucopsacidae</taxon>
        <taxon>Oopsacas</taxon>
    </lineage>
</organism>
<dbReference type="GO" id="GO:0005769">
    <property type="term" value="C:early endosome"/>
    <property type="evidence" value="ECO:0007669"/>
    <property type="project" value="TreeGrafter"/>
</dbReference>
<protein>
    <recommendedName>
        <fullName evidence="2">Endosome-associated-trafficking regulator 1</fullName>
    </recommendedName>
</protein>
<keyword evidence="6" id="KW-1185">Reference proteome</keyword>
<dbReference type="GO" id="GO:0005813">
    <property type="term" value="C:centrosome"/>
    <property type="evidence" value="ECO:0007669"/>
    <property type="project" value="TreeGrafter"/>
</dbReference>
<dbReference type="GO" id="GO:0030496">
    <property type="term" value="C:midbody"/>
    <property type="evidence" value="ECO:0007669"/>
    <property type="project" value="TreeGrafter"/>
</dbReference>
<dbReference type="GO" id="GO:0055037">
    <property type="term" value="C:recycling endosome"/>
    <property type="evidence" value="ECO:0007669"/>
    <property type="project" value="TreeGrafter"/>
</dbReference>
<proteinExistence type="inferred from homology"/>
<dbReference type="AlphaFoldDB" id="A0AAV7JJX9"/>
<sequence>MSMDSVLDEIIREGSNITTDTLEDQISSDNPFSFQSFVCKKADPNLYQKEFDHLPESEASSKDISRLKSISTTEAANNFATPESTFNSVDNPFSYKKFIQPQYSVPKTLAALPLASTNVDYSDIFQNTQNNVFNSSDGILKPNSEDSDLKIENFSLKRQIQDLEGKNLSLSVKLQELQLKDSQETKALEQVIHNVEDHLAKANKRAILAENRFEKLNSEFSRFKRQNKHSLREFYQEQTQAISAKIRISGIEAEHLLNQMLVGVSNLKQVADLLESLHQVYEPIDSQLFSD</sequence>
<evidence type="ECO:0000256" key="4">
    <source>
        <dbReference type="SAM" id="Coils"/>
    </source>
</evidence>
<feature type="coiled-coil region" evidence="4">
    <location>
        <begin position="160"/>
        <end position="219"/>
    </location>
</feature>
<dbReference type="GO" id="GO:0045724">
    <property type="term" value="P:positive regulation of cilium assembly"/>
    <property type="evidence" value="ECO:0007669"/>
    <property type="project" value="TreeGrafter"/>
</dbReference>
<keyword evidence="3 4" id="KW-0175">Coiled coil</keyword>
<comment type="similarity">
    <text evidence="1">Belongs to the ENTR1 family.</text>
</comment>
<evidence type="ECO:0000256" key="3">
    <source>
        <dbReference type="ARBA" id="ARBA00023054"/>
    </source>
</evidence>
<dbReference type="PANTHER" id="PTHR31259">
    <property type="entry name" value="ENDOSOME-ASSOCIATED TRAFFICKING REGULATOR 1"/>
    <property type="match status" value="1"/>
</dbReference>
<dbReference type="GO" id="GO:0032465">
    <property type="term" value="P:regulation of cytokinesis"/>
    <property type="evidence" value="ECO:0007669"/>
    <property type="project" value="TreeGrafter"/>
</dbReference>